<proteinExistence type="predicted"/>
<gene>
    <name evidence="2" type="ORF">GWI33_005756</name>
</gene>
<keyword evidence="3" id="KW-1185">Reference proteome</keyword>
<dbReference type="InterPro" id="IPR036728">
    <property type="entry name" value="PBP_GOBP_sf"/>
</dbReference>
<dbReference type="SUPFAM" id="SSF47565">
    <property type="entry name" value="Insect pheromone/odorant-binding proteins"/>
    <property type="match status" value="1"/>
</dbReference>
<reference evidence="2" key="1">
    <citation type="submission" date="2020-08" db="EMBL/GenBank/DDBJ databases">
        <title>Genome sequencing and assembly of the red palm weevil Rhynchophorus ferrugineus.</title>
        <authorList>
            <person name="Dias G.B."/>
            <person name="Bergman C.M."/>
            <person name="Manee M."/>
        </authorList>
    </citation>
    <scope>NUCLEOTIDE SEQUENCE</scope>
    <source>
        <strain evidence="2">AA-2017</strain>
        <tissue evidence="2">Whole larva</tissue>
    </source>
</reference>
<dbReference type="EMBL" id="JAACXV010000286">
    <property type="protein sequence ID" value="KAF7280553.1"/>
    <property type="molecule type" value="Genomic_DNA"/>
</dbReference>
<dbReference type="Pfam" id="PF01395">
    <property type="entry name" value="PBP_GOBP"/>
    <property type="match status" value="1"/>
</dbReference>
<protein>
    <submittedName>
        <fullName evidence="2">Uncharacterized protein</fullName>
    </submittedName>
</protein>
<dbReference type="OrthoDB" id="6783755at2759"/>
<keyword evidence="1" id="KW-0732">Signal</keyword>
<name>A0A834IMF8_RHYFE</name>
<accession>A0A834IMF8</accession>
<dbReference type="GO" id="GO:0005549">
    <property type="term" value="F:odorant binding"/>
    <property type="evidence" value="ECO:0007669"/>
    <property type="project" value="InterPro"/>
</dbReference>
<dbReference type="Proteomes" id="UP000625711">
    <property type="component" value="Unassembled WGS sequence"/>
</dbReference>
<organism evidence="2 3">
    <name type="scientific">Rhynchophorus ferrugineus</name>
    <name type="common">Red palm weevil</name>
    <name type="synonym">Curculio ferrugineus</name>
    <dbReference type="NCBI Taxonomy" id="354439"/>
    <lineage>
        <taxon>Eukaryota</taxon>
        <taxon>Metazoa</taxon>
        <taxon>Ecdysozoa</taxon>
        <taxon>Arthropoda</taxon>
        <taxon>Hexapoda</taxon>
        <taxon>Insecta</taxon>
        <taxon>Pterygota</taxon>
        <taxon>Neoptera</taxon>
        <taxon>Endopterygota</taxon>
        <taxon>Coleoptera</taxon>
        <taxon>Polyphaga</taxon>
        <taxon>Cucujiformia</taxon>
        <taxon>Curculionidae</taxon>
        <taxon>Dryophthorinae</taxon>
        <taxon>Rhynchophorus</taxon>
    </lineage>
</organism>
<feature type="signal peptide" evidence="1">
    <location>
        <begin position="1"/>
        <end position="19"/>
    </location>
</feature>
<feature type="chain" id="PRO_5032647044" evidence="1">
    <location>
        <begin position="20"/>
        <end position="143"/>
    </location>
</feature>
<evidence type="ECO:0000256" key="1">
    <source>
        <dbReference type="SAM" id="SignalP"/>
    </source>
</evidence>
<sequence>MAFVRTLMVIAVLKVSSYGLGTSNEERKTALMFELLTPHVEKDQYKLCLNESNLTTDELQEQKTQLSERKLCYIKCMALKVGFLLRDGTVLINKAREMLPRKIFTPSDVDDITTCLSHVKDMLITCNDIKKMLRCFKLPNLQQ</sequence>
<dbReference type="InterPro" id="IPR006170">
    <property type="entry name" value="PBP/GOBP"/>
</dbReference>
<evidence type="ECO:0000313" key="2">
    <source>
        <dbReference type="EMBL" id="KAF7280553.1"/>
    </source>
</evidence>
<comment type="caution">
    <text evidence="2">The sequence shown here is derived from an EMBL/GenBank/DDBJ whole genome shotgun (WGS) entry which is preliminary data.</text>
</comment>
<evidence type="ECO:0000313" key="3">
    <source>
        <dbReference type="Proteomes" id="UP000625711"/>
    </source>
</evidence>
<dbReference type="AlphaFoldDB" id="A0A834IMF8"/>
<dbReference type="Gene3D" id="1.10.238.20">
    <property type="entry name" value="Pheromone/general odorant binding protein domain"/>
    <property type="match status" value="1"/>
</dbReference>